<feature type="compositionally biased region" description="Low complexity" evidence="1">
    <location>
        <begin position="82"/>
        <end position="96"/>
    </location>
</feature>
<protein>
    <submittedName>
        <fullName evidence="2">Uncharacterized protein</fullName>
    </submittedName>
</protein>
<feature type="region of interest" description="Disordered" evidence="1">
    <location>
        <begin position="1"/>
        <end position="195"/>
    </location>
</feature>
<gene>
    <name evidence="2" type="ORF">D9756_003051</name>
</gene>
<dbReference type="AlphaFoldDB" id="A0A8H5LJC8"/>
<feature type="region of interest" description="Disordered" evidence="1">
    <location>
        <begin position="216"/>
        <end position="245"/>
    </location>
</feature>
<feature type="compositionally biased region" description="Polar residues" evidence="1">
    <location>
        <begin position="18"/>
        <end position="31"/>
    </location>
</feature>
<sequence>MKKHSATRSIPPPIDLSVSGSNLRRTVTPGSSDKDRTMGGHPYSRYIIELEDETSPVPTFTPSTINFSPSLTPGPTSSVQGASATSPSTTSLSTSAQDHTRLVPNRRRRSYSESAYSPNSSSPTQRSVSGPVYNGVSSPSKGVEGLNSAGPSNHTRSLRTVPSFHFGLGSKSRGCPSTDDVPHHQRPSTGGKRNKLWSSITHFPLSAGFSGSWDFGHGGDHNDNSTPRKKTRRPGTSPSTPSSWMSFTDQLAASNALSRVGSLKKRQRPSTASSTAPSPCPSPLRSSKLEWQWQWPGKRLSRSKAPSSPSISLAPVQITTPSTSTISTHSSPSPLSASSSTSSASLAFPSPISQPATPKKATSQILRTPSSAKKGFQDSNSLAVFPSPNLRNRSTPNLQAPDLSIEDLGKINAFYAPPPPAIAVQALSDAPRRRAASSGPKSKPRLSPPPEMPPIPVSKRMPKPLPLPNQTSVSVTTRRASKGHGIPIALPLSPIGSVGGGWDSEEEAGVIYLTVEDVVDEESGEAMLRLVEIPH</sequence>
<feature type="compositionally biased region" description="Polar residues" evidence="1">
    <location>
        <begin position="353"/>
        <end position="382"/>
    </location>
</feature>
<dbReference type="Proteomes" id="UP000559027">
    <property type="component" value="Unassembled WGS sequence"/>
</dbReference>
<proteinExistence type="predicted"/>
<feature type="compositionally biased region" description="Polar residues" evidence="1">
    <location>
        <begin position="56"/>
        <end position="81"/>
    </location>
</feature>
<feature type="compositionally biased region" description="Pro residues" evidence="1">
    <location>
        <begin position="446"/>
        <end position="456"/>
    </location>
</feature>
<accession>A0A8H5LJC8</accession>
<feature type="compositionally biased region" description="Low complexity" evidence="1">
    <location>
        <begin position="234"/>
        <end position="243"/>
    </location>
</feature>
<name>A0A8H5LJC8_9AGAR</name>
<feature type="compositionally biased region" description="Low complexity" evidence="1">
    <location>
        <begin position="303"/>
        <end position="351"/>
    </location>
</feature>
<evidence type="ECO:0000256" key="1">
    <source>
        <dbReference type="SAM" id="MobiDB-lite"/>
    </source>
</evidence>
<organism evidence="2 3">
    <name type="scientific">Leucocoprinus leucothites</name>
    <dbReference type="NCBI Taxonomy" id="201217"/>
    <lineage>
        <taxon>Eukaryota</taxon>
        <taxon>Fungi</taxon>
        <taxon>Dikarya</taxon>
        <taxon>Basidiomycota</taxon>
        <taxon>Agaricomycotina</taxon>
        <taxon>Agaricomycetes</taxon>
        <taxon>Agaricomycetidae</taxon>
        <taxon>Agaricales</taxon>
        <taxon>Agaricineae</taxon>
        <taxon>Agaricaceae</taxon>
        <taxon>Leucocoprinus</taxon>
    </lineage>
</organism>
<comment type="caution">
    <text evidence="2">The sequence shown here is derived from an EMBL/GenBank/DDBJ whole genome shotgun (WGS) entry which is preliminary data.</text>
</comment>
<reference evidence="2 3" key="1">
    <citation type="journal article" date="2020" name="ISME J.">
        <title>Uncovering the hidden diversity of litter-decomposition mechanisms in mushroom-forming fungi.</title>
        <authorList>
            <person name="Floudas D."/>
            <person name="Bentzer J."/>
            <person name="Ahren D."/>
            <person name="Johansson T."/>
            <person name="Persson P."/>
            <person name="Tunlid A."/>
        </authorList>
    </citation>
    <scope>NUCLEOTIDE SEQUENCE [LARGE SCALE GENOMIC DNA]</scope>
    <source>
        <strain evidence="2 3">CBS 146.42</strain>
    </source>
</reference>
<feature type="region of interest" description="Disordered" evidence="1">
    <location>
        <begin position="259"/>
        <end position="398"/>
    </location>
</feature>
<feature type="region of interest" description="Disordered" evidence="1">
    <location>
        <begin position="428"/>
        <end position="471"/>
    </location>
</feature>
<feature type="compositionally biased region" description="Polar residues" evidence="1">
    <location>
        <begin position="389"/>
        <end position="398"/>
    </location>
</feature>
<dbReference type="OrthoDB" id="3040338at2759"/>
<evidence type="ECO:0000313" key="3">
    <source>
        <dbReference type="Proteomes" id="UP000559027"/>
    </source>
</evidence>
<evidence type="ECO:0000313" key="2">
    <source>
        <dbReference type="EMBL" id="KAF5359304.1"/>
    </source>
</evidence>
<keyword evidence="3" id="KW-1185">Reference proteome</keyword>
<dbReference type="EMBL" id="JAACJO010000004">
    <property type="protein sequence ID" value="KAF5359304.1"/>
    <property type="molecule type" value="Genomic_DNA"/>
</dbReference>
<feature type="compositionally biased region" description="Polar residues" evidence="1">
    <location>
        <begin position="149"/>
        <end position="160"/>
    </location>
</feature>
<feature type="compositionally biased region" description="Low complexity" evidence="1">
    <location>
        <begin position="112"/>
        <end position="123"/>
    </location>
</feature>